<dbReference type="CDD" id="cd09872">
    <property type="entry name" value="PIN_Sll0205-like"/>
    <property type="match status" value="1"/>
</dbReference>
<protein>
    <submittedName>
        <fullName evidence="2">PIN domain nuclease of toxin-antitoxin system</fullName>
    </submittedName>
</protein>
<comment type="caution">
    <text evidence="2">The sequence shown here is derived from an EMBL/GenBank/DDBJ whole genome shotgun (WGS) entry which is preliminary data.</text>
</comment>
<dbReference type="SUPFAM" id="SSF88723">
    <property type="entry name" value="PIN domain-like"/>
    <property type="match status" value="1"/>
</dbReference>
<organism evidence="2 3">
    <name type="scientific">Caballeronia udeis</name>
    <dbReference type="NCBI Taxonomy" id="1232866"/>
    <lineage>
        <taxon>Bacteria</taxon>
        <taxon>Pseudomonadati</taxon>
        <taxon>Pseudomonadota</taxon>
        <taxon>Betaproteobacteria</taxon>
        <taxon>Burkholderiales</taxon>
        <taxon>Burkholderiaceae</taxon>
        <taxon>Caballeronia</taxon>
    </lineage>
</organism>
<dbReference type="InterPro" id="IPR052919">
    <property type="entry name" value="TA_system_RNase"/>
</dbReference>
<accession>A0ABW8MBK6</accession>
<dbReference type="PANTHER" id="PTHR36173:SF2">
    <property type="entry name" value="RIBONUCLEASE VAPC16"/>
    <property type="match status" value="1"/>
</dbReference>
<dbReference type="EMBL" id="JBIYDN010000001">
    <property type="protein sequence ID" value="MFK4440125.1"/>
    <property type="molecule type" value="Genomic_DNA"/>
</dbReference>
<sequence length="136" mass="14949">MKLLLDTHLLLWTAVASADISSTGALSEEARALIEDEENELLFSAASVWEVAIKNGLERPDFKVDAHLFRRALLDNGYIELAISSAHMAAVGNLPDHHKDPFDRLLIAQATVEGITLLTNDETVAEYKASPIRLVK</sequence>
<dbReference type="PANTHER" id="PTHR36173">
    <property type="entry name" value="RIBONUCLEASE VAPC16-RELATED"/>
    <property type="match status" value="1"/>
</dbReference>
<evidence type="ECO:0000259" key="1">
    <source>
        <dbReference type="Pfam" id="PF01850"/>
    </source>
</evidence>
<dbReference type="InterPro" id="IPR002716">
    <property type="entry name" value="PIN_dom"/>
</dbReference>
<dbReference type="Proteomes" id="UP001620514">
    <property type="component" value="Unassembled WGS sequence"/>
</dbReference>
<evidence type="ECO:0000313" key="3">
    <source>
        <dbReference type="Proteomes" id="UP001620514"/>
    </source>
</evidence>
<reference evidence="2 3" key="1">
    <citation type="submission" date="2024-10" db="EMBL/GenBank/DDBJ databases">
        <authorList>
            <person name="Deangelis K."/>
            <person name="Huntemann M."/>
            <person name="Clum A."/>
            <person name="Wang J."/>
            <person name="Palaniappan K."/>
            <person name="Ritter S."/>
            <person name="Chen I.-M."/>
            <person name="Stamatis D."/>
            <person name="Reddy T."/>
            <person name="O'Malley R."/>
            <person name="Daum C."/>
            <person name="Ng V."/>
            <person name="Ivanova N."/>
            <person name="Kyrpides N."/>
            <person name="Woyke T."/>
        </authorList>
    </citation>
    <scope>NUCLEOTIDE SEQUENCE [LARGE SCALE GENOMIC DNA]</scope>
    <source>
        <strain evidence="2 3">GAS97</strain>
    </source>
</reference>
<dbReference type="InterPro" id="IPR041705">
    <property type="entry name" value="PIN_Sll0205"/>
</dbReference>
<evidence type="ECO:0000313" key="2">
    <source>
        <dbReference type="EMBL" id="MFK4440125.1"/>
    </source>
</evidence>
<gene>
    <name evidence="2" type="ORF">ABH943_000125</name>
</gene>
<dbReference type="Gene3D" id="3.40.50.1010">
    <property type="entry name" value="5'-nuclease"/>
    <property type="match status" value="1"/>
</dbReference>
<dbReference type="RefSeq" id="WP_404603928.1">
    <property type="nucleotide sequence ID" value="NZ_JBIYDN010000001.1"/>
</dbReference>
<reference evidence="2 3" key="2">
    <citation type="submission" date="2024-11" db="EMBL/GenBank/DDBJ databases">
        <title>Using genomics to understand microbial adaptation to soil warming.</title>
        <authorList>
            <person name="Deangelis K.M. PhD."/>
        </authorList>
    </citation>
    <scope>NUCLEOTIDE SEQUENCE [LARGE SCALE GENOMIC DNA]</scope>
    <source>
        <strain evidence="2 3">GAS97</strain>
    </source>
</reference>
<dbReference type="Pfam" id="PF01850">
    <property type="entry name" value="PIN"/>
    <property type="match status" value="1"/>
</dbReference>
<name>A0ABW8MBK6_9BURK</name>
<proteinExistence type="predicted"/>
<dbReference type="InterPro" id="IPR029060">
    <property type="entry name" value="PIN-like_dom_sf"/>
</dbReference>
<feature type="domain" description="PIN" evidence="1">
    <location>
        <begin position="5"/>
        <end position="127"/>
    </location>
</feature>
<keyword evidence="3" id="KW-1185">Reference proteome</keyword>